<comment type="caution">
    <text evidence="1">The sequence shown here is derived from an EMBL/GenBank/DDBJ whole genome shotgun (WGS) entry which is preliminary data.</text>
</comment>
<keyword evidence="2" id="KW-1185">Reference proteome</keyword>
<reference evidence="1" key="1">
    <citation type="submission" date="2020-08" db="EMBL/GenBank/DDBJ databases">
        <title>Multicomponent nature underlies the extraordinary mechanical properties of spider dragline silk.</title>
        <authorList>
            <person name="Kono N."/>
            <person name="Nakamura H."/>
            <person name="Mori M."/>
            <person name="Yoshida Y."/>
            <person name="Ohtoshi R."/>
            <person name="Malay A.D."/>
            <person name="Moran D.A.P."/>
            <person name="Tomita M."/>
            <person name="Numata K."/>
            <person name="Arakawa K."/>
        </authorList>
    </citation>
    <scope>NUCLEOTIDE SEQUENCE</scope>
</reference>
<accession>A0A8X6UEJ4</accession>
<proteinExistence type="predicted"/>
<evidence type="ECO:0000313" key="2">
    <source>
        <dbReference type="Proteomes" id="UP000887013"/>
    </source>
</evidence>
<sequence length="145" mass="16845">MVATVMLVYGTPQQNVVTASRLPITGWPRGTALPRHNALGCRRYPVERGYRRHIASVRQRRAEPTMIMSPSNATNGTNAAVAVVRAASRAAVCRRFNLRKPRHERRHHNHAKRQRRCYNAPRSYNTCRREKLPARRDYAKIWYTR</sequence>
<gene>
    <name evidence="1" type="ORF">NPIL_692751</name>
</gene>
<dbReference type="EMBL" id="BMAW01124687">
    <property type="protein sequence ID" value="GFU09105.1"/>
    <property type="molecule type" value="Genomic_DNA"/>
</dbReference>
<evidence type="ECO:0000313" key="1">
    <source>
        <dbReference type="EMBL" id="GFU09105.1"/>
    </source>
</evidence>
<dbReference type="AlphaFoldDB" id="A0A8X6UEJ4"/>
<name>A0A8X6UEJ4_NEPPI</name>
<protein>
    <submittedName>
        <fullName evidence="1">Uncharacterized protein</fullName>
    </submittedName>
</protein>
<organism evidence="1 2">
    <name type="scientific">Nephila pilipes</name>
    <name type="common">Giant wood spider</name>
    <name type="synonym">Nephila maculata</name>
    <dbReference type="NCBI Taxonomy" id="299642"/>
    <lineage>
        <taxon>Eukaryota</taxon>
        <taxon>Metazoa</taxon>
        <taxon>Ecdysozoa</taxon>
        <taxon>Arthropoda</taxon>
        <taxon>Chelicerata</taxon>
        <taxon>Arachnida</taxon>
        <taxon>Araneae</taxon>
        <taxon>Araneomorphae</taxon>
        <taxon>Entelegynae</taxon>
        <taxon>Araneoidea</taxon>
        <taxon>Nephilidae</taxon>
        <taxon>Nephila</taxon>
    </lineage>
</organism>
<dbReference type="Proteomes" id="UP000887013">
    <property type="component" value="Unassembled WGS sequence"/>
</dbReference>